<dbReference type="RefSeq" id="WP_193118529.1">
    <property type="nucleotide sequence ID" value="NZ_BAAAIR010000044.1"/>
</dbReference>
<evidence type="ECO:0000256" key="1">
    <source>
        <dbReference type="SAM" id="SignalP"/>
    </source>
</evidence>
<organism evidence="2 3">
    <name type="scientific">Brachybacterium tyrofermentans</name>
    <dbReference type="NCBI Taxonomy" id="47848"/>
    <lineage>
        <taxon>Bacteria</taxon>
        <taxon>Bacillati</taxon>
        <taxon>Actinomycetota</taxon>
        <taxon>Actinomycetes</taxon>
        <taxon>Micrococcales</taxon>
        <taxon>Dermabacteraceae</taxon>
        <taxon>Brachybacterium</taxon>
    </lineage>
</organism>
<dbReference type="GeneID" id="303298080"/>
<dbReference type="PROSITE" id="PS51257">
    <property type="entry name" value="PROKAR_LIPOPROTEIN"/>
    <property type="match status" value="1"/>
</dbReference>
<sequence>MGRLRRSRQRLTALGAAVLLLAGCSATTSYSDAGDQLPQSDLVDALPTAWESTEIVDDTHIRVTFLGGVDDCYGHDVDVEETASSITISASTGGLPRHIGGCDAPLLEYTTLVETEQPVGDRTIVDGHAE</sequence>
<proteinExistence type="predicted"/>
<protein>
    <submittedName>
        <fullName evidence="2">Uncharacterized protein</fullName>
    </submittedName>
</protein>
<keyword evidence="1" id="KW-0732">Signal</keyword>
<evidence type="ECO:0000313" key="3">
    <source>
        <dbReference type="Proteomes" id="UP001595937"/>
    </source>
</evidence>
<gene>
    <name evidence="2" type="ORF">ACFPK8_08585</name>
</gene>
<dbReference type="EMBL" id="JBHSLN010000021">
    <property type="protein sequence ID" value="MFC5297566.1"/>
    <property type="molecule type" value="Genomic_DNA"/>
</dbReference>
<name>A0ABW0FF86_9MICO</name>
<evidence type="ECO:0000313" key="2">
    <source>
        <dbReference type="EMBL" id="MFC5297566.1"/>
    </source>
</evidence>
<feature type="signal peptide" evidence="1">
    <location>
        <begin position="1"/>
        <end position="33"/>
    </location>
</feature>
<reference evidence="3" key="1">
    <citation type="journal article" date="2019" name="Int. J. Syst. Evol. Microbiol.">
        <title>The Global Catalogue of Microorganisms (GCM) 10K type strain sequencing project: providing services to taxonomists for standard genome sequencing and annotation.</title>
        <authorList>
            <consortium name="The Broad Institute Genomics Platform"/>
            <consortium name="The Broad Institute Genome Sequencing Center for Infectious Disease"/>
            <person name="Wu L."/>
            <person name="Ma J."/>
        </authorList>
    </citation>
    <scope>NUCLEOTIDE SEQUENCE [LARGE SCALE GENOMIC DNA]</scope>
    <source>
        <strain evidence="3">CGMCC 1.16455</strain>
    </source>
</reference>
<keyword evidence="3" id="KW-1185">Reference proteome</keyword>
<comment type="caution">
    <text evidence="2">The sequence shown here is derived from an EMBL/GenBank/DDBJ whole genome shotgun (WGS) entry which is preliminary data.</text>
</comment>
<feature type="chain" id="PRO_5045338258" evidence="1">
    <location>
        <begin position="34"/>
        <end position="130"/>
    </location>
</feature>
<dbReference type="Proteomes" id="UP001595937">
    <property type="component" value="Unassembled WGS sequence"/>
</dbReference>
<accession>A0ABW0FF86</accession>